<evidence type="ECO:0000313" key="4">
    <source>
        <dbReference type="Proteomes" id="UP001222800"/>
    </source>
</evidence>
<dbReference type="InterPro" id="IPR020845">
    <property type="entry name" value="AMP-binding_CS"/>
</dbReference>
<dbReference type="Pfam" id="PF13193">
    <property type="entry name" value="AMP-binding_C"/>
    <property type="match status" value="1"/>
</dbReference>
<dbReference type="SUPFAM" id="SSF56801">
    <property type="entry name" value="Acetyl-CoA synthetase-like"/>
    <property type="match status" value="1"/>
</dbReference>
<dbReference type="Proteomes" id="UP001222800">
    <property type="component" value="Chromosome"/>
</dbReference>
<dbReference type="EMBL" id="CP120733">
    <property type="protein sequence ID" value="WFD11844.1"/>
    <property type="molecule type" value="Genomic_DNA"/>
</dbReference>
<sequence>MEKIINYLEDQYNSKAWEKSTLGEALDHWAKNYGDSIAIIDNDKSYTYKTLLKDAQAYAMGFLKQGYKKGDKIVLQLSNCYDFVAIAFGMFKVGIVPIMALPAHRAIELKGIFELSQAVAYIIQDRYLGYDYRELAREIKKDSSSLKDIFVIGDNEEFKSVKNLKVKSEKPFILPQIDHRELALLLLSGGTTGIPKLIPRRHTDYLYVGKMTAKRCQMTDKSIYLAALPIAHNFPLGCPGLIGTLNVGGKVVMCQTTSPDEIIPLIEEQKVTITGLVPAMAVMCMEFINYDDSYDISSLKVLQIGGSVLDSITAEKIENVFGCKLQQIFGIAEGLICCTALDDPDETVYNCQGKPISEMDEVIIVDENENEVETGGYGELIVRGPYTIFGYYNLPEINKEQVSANGYFRTGDKARKLENGNYQVAGRMKELINRAGEKITPSELEETLLKHDRIREAQVVGIRDKELGERICAFLLKNNVTLSLDQVRVFLSQRGMATFKLPDQLIYVESWPLTSVGKINKKQLKIIAEHKIS</sequence>
<dbReference type="InterPro" id="IPR025110">
    <property type="entry name" value="AMP-bd_C"/>
</dbReference>
<organism evidence="3 4">
    <name type="scientific">Tepidibacter hydrothermalis</name>
    <dbReference type="NCBI Taxonomy" id="3036126"/>
    <lineage>
        <taxon>Bacteria</taxon>
        <taxon>Bacillati</taxon>
        <taxon>Bacillota</taxon>
        <taxon>Clostridia</taxon>
        <taxon>Peptostreptococcales</taxon>
        <taxon>Peptostreptococcaceae</taxon>
        <taxon>Tepidibacter</taxon>
    </lineage>
</organism>
<dbReference type="InterPro" id="IPR045851">
    <property type="entry name" value="AMP-bd_C_sf"/>
</dbReference>
<dbReference type="Gene3D" id="2.30.38.10">
    <property type="entry name" value="Luciferase, Domain 3"/>
    <property type="match status" value="1"/>
</dbReference>
<evidence type="ECO:0000259" key="2">
    <source>
        <dbReference type="Pfam" id="PF13193"/>
    </source>
</evidence>
<dbReference type="Gene3D" id="3.30.300.30">
    <property type="match status" value="1"/>
</dbReference>
<dbReference type="PROSITE" id="PS00455">
    <property type="entry name" value="AMP_BINDING"/>
    <property type="match status" value="1"/>
</dbReference>
<dbReference type="Pfam" id="PF00501">
    <property type="entry name" value="AMP-binding"/>
    <property type="match status" value="1"/>
</dbReference>
<dbReference type="PANTHER" id="PTHR43767">
    <property type="entry name" value="LONG-CHAIN-FATTY-ACID--COA LIGASE"/>
    <property type="match status" value="1"/>
</dbReference>
<evidence type="ECO:0000259" key="1">
    <source>
        <dbReference type="Pfam" id="PF00501"/>
    </source>
</evidence>
<dbReference type="Gene3D" id="3.40.50.980">
    <property type="match status" value="2"/>
</dbReference>
<reference evidence="3 4" key="1">
    <citation type="submission" date="2023-03" db="EMBL/GenBank/DDBJ databases">
        <title>Complete genome sequence of Tepidibacter sp. SWIR-1, isolated from a deep-sea hydrothermal vent.</title>
        <authorList>
            <person name="Li X."/>
        </authorList>
    </citation>
    <scope>NUCLEOTIDE SEQUENCE [LARGE SCALE GENOMIC DNA]</scope>
    <source>
        <strain evidence="3 4">SWIR-1</strain>
    </source>
</reference>
<dbReference type="InterPro" id="IPR050237">
    <property type="entry name" value="ATP-dep_AMP-bd_enzyme"/>
</dbReference>
<keyword evidence="4" id="KW-1185">Reference proteome</keyword>
<feature type="domain" description="AMP-binding enzyme C-terminal" evidence="2">
    <location>
        <begin position="443"/>
        <end position="518"/>
    </location>
</feature>
<proteinExistence type="predicted"/>
<feature type="domain" description="AMP-dependent synthetase/ligase" evidence="1">
    <location>
        <begin position="26"/>
        <end position="392"/>
    </location>
</feature>
<dbReference type="RefSeq" id="WP_277734041.1">
    <property type="nucleotide sequence ID" value="NZ_CP120733.1"/>
</dbReference>
<accession>A0ABY8EFW0</accession>
<gene>
    <name evidence="3" type="ORF">P4S50_07135</name>
</gene>
<dbReference type="InterPro" id="IPR000873">
    <property type="entry name" value="AMP-dep_synth/lig_dom"/>
</dbReference>
<dbReference type="PANTHER" id="PTHR43767:SF1">
    <property type="entry name" value="NONRIBOSOMAL PEPTIDE SYNTHASE PES1 (EUROFUNG)-RELATED"/>
    <property type="match status" value="1"/>
</dbReference>
<protein>
    <submittedName>
        <fullName evidence="3">AMP-binding protein</fullName>
    </submittedName>
</protein>
<name>A0ABY8EFW0_9FIRM</name>
<evidence type="ECO:0000313" key="3">
    <source>
        <dbReference type="EMBL" id="WFD11844.1"/>
    </source>
</evidence>